<evidence type="ECO:0000313" key="2">
    <source>
        <dbReference type="EMBL" id="RXW32493.1"/>
    </source>
</evidence>
<reference evidence="2 3" key="1">
    <citation type="submission" date="2018-01" db="EMBL/GenBank/DDBJ databases">
        <title>Lactibacter flavus gen. nov., sp. nov., a novel bacterium of the family Propionibacteriaceae isolated from raw milk and dairy products.</title>
        <authorList>
            <person name="Wenning M."/>
            <person name="Breitenwieser F."/>
            <person name="Huptas C."/>
            <person name="von Neubeck M."/>
            <person name="Busse H.-J."/>
            <person name="Scherer S."/>
        </authorList>
    </citation>
    <scope>NUCLEOTIDE SEQUENCE [LARGE SCALE GENOMIC DNA]</scope>
    <source>
        <strain evidence="2 3">VG341</strain>
    </source>
</reference>
<protein>
    <submittedName>
        <fullName evidence="2">Uncharacterized protein</fullName>
    </submittedName>
</protein>
<gene>
    <name evidence="2" type="ORF">C1706_04795</name>
</gene>
<keyword evidence="3" id="KW-1185">Reference proteome</keyword>
<feature type="region of interest" description="Disordered" evidence="1">
    <location>
        <begin position="64"/>
        <end position="92"/>
    </location>
</feature>
<dbReference type="EMBL" id="PPCV01000003">
    <property type="protein sequence ID" value="RXW32493.1"/>
    <property type="molecule type" value="Genomic_DNA"/>
</dbReference>
<sequence>MIQCPRHRLMPVRLVDEFHHMQATVGIHGQYVQRDAGRGGDLAADHQQPLPQQRGIAAQQSLQFRSRGGGGGGHRTGFVPVDAPHSLLDVHE</sequence>
<dbReference type="Proteomes" id="UP000290624">
    <property type="component" value="Unassembled WGS sequence"/>
</dbReference>
<name>A0A4Q2EHF4_9ACTN</name>
<dbReference type="AlphaFoldDB" id="A0A4Q2EHF4"/>
<evidence type="ECO:0000256" key="1">
    <source>
        <dbReference type="SAM" id="MobiDB-lite"/>
    </source>
</evidence>
<proteinExistence type="predicted"/>
<comment type="caution">
    <text evidence="2">The sequence shown here is derived from an EMBL/GenBank/DDBJ whole genome shotgun (WGS) entry which is preliminary data.</text>
</comment>
<evidence type="ECO:0000313" key="3">
    <source>
        <dbReference type="Proteomes" id="UP000290624"/>
    </source>
</evidence>
<organism evidence="2 3">
    <name type="scientific">Propioniciclava flava</name>
    <dbReference type="NCBI Taxonomy" id="2072026"/>
    <lineage>
        <taxon>Bacteria</taxon>
        <taxon>Bacillati</taxon>
        <taxon>Actinomycetota</taxon>
        <taxon>Actinomycetes</taxon>
        <taxon>Propionibacteriales</taxon>
        <taxon>Propionibacteriaceae</taxon>
        <taxon>Propioniciclava</taxon>
    </lineage>
</organism>
<accession>A0A4Q2EHF4</accession>